<evidence type="ECO:0000313" key="4">
    <source>
        <dbReference type="Proteomes" id="UP000264800"/>
    </source>
</evidence>
<dbReference type="SMART" id="SM00034">
    <property type="entry name" value="CLECT"/>
    <property type="match status" value="1"/>
</dbReference>
<dbReference type="InterPro" id="IPR016186">
    <property type="entry name" value="C-type_lectin-like/link_sf"/>
</dbReference>
<dbReference type="GeneID" id="108249411"/>
<proteinExistence type="predicted"/>
<dbReference type="Proteomes" id="UP000264800">
    <property type="component" value="Unplaced"/>
</dbReference>
<dbReference type="Gene3D" id="3.10.100.10">
    <property type="entry name" value="Mannose-Binding Protein A, subunit A"/>
    <property type="match status" value="1"/>
</dbReference>
<dbReference type="PRINTS" id="PR01504">
    <property type="entry name" value="PNCREATITSAP"/>
</dbReference>
<dbReference type="RefSeq" id="XP_017294290.1">
    <property type="nucleotide sequence ID" value="XM_017438801.3"/>
</dbReference>
<accession>A0A3Q3B0Z1</accession>
<dbReference type="GeneTree" id="ENSGT01150000286973"/>
<dbReference type="Ensembl" id="ENSKMAT00000017823.1">
    <property type="protein sequence ID" value="ENSKMAP00000017579.1"/>
    <property type="gene ID" value="ENSKMAG00000013114.1"/>
</dbReference>
<sequence>MTSSLLFVLLLCGLGIGANAGCNSDLVSCKSCPPGWTWYGGYCYVFDASKRDWHDSERFCNSFDGNLASLETQSEYEFIRDLIYRTAGRHEAVWVGGYDAVKEGYWFWSDGLKFTFNAWGKNEPNNLGGNENCMMINLNGKDYVNDAKCDAKLGLVCAKDP</sequence>
<dbReference type="SUPFAM" id="SSF56436">
    <property type="entry name" value="C-type lectin-like"/>
    <property type="match status" value="1"/>
</dbReference>
<evidence type="ECO:0000259" key="2">
    <source>
        <dbReference type="PROSITE" id="PS50041"/>
    </source>
</evidence>
<protein>
    <submittedName>
        <fullName evidence="3">Galactose-specific lectin nattectin-like</fullName>
    </submittedName>
</protein>
<dbReference type="Pfam" id="PF00059">
    <property type="entry name" value="Lectin_C"/>
    <property type="match status" value="1"/>
</dbReference>
<dbReference type="PANTHER" id="PTHR22803">
    <property type="entry name" value="MANNOSE, PHOSPHOLIPASE, LECTIN RECEPTOR RELATED"/>
    <property type="match status" value="1"/>
</dbReference>
<dbReference type="AlphaFoldDB" id="A0A3Q3B0Z1"/>
<keyword evidence="1" id="KW-0732">Signal</keyword>
<evidence type="ECO:0000313" key="3">
    <source>
        <dbReference type="Ensembl" id="ENSKMAP00000017579.1"/>
    </source>
</evidence>
<evidence type="ECO:0000256" key="1">
    <source>
        <dbReference type="SAM" id="SignalP"/>
    </source>
</evidence>
<dbReference type="OrthoDB" id="441660at2759"/>
<dbReference type="KEGG" id="kmr:108249411"/>
<name>A0A3Q3B0Z1_KRYMA</name>
<dbReference type="InterPro" id="IPR016187">
    <property type="entry name" value="CTDL_fold"/>
</dbReference>
<reference evidence="3" key="1">
    <citation type="submission" date="2025-08" db="UniProtKB">
        <authorList>
            <consortium name="Ensembl"/>
        </authorList>
    </citation>
    <scope>IDENTIFICATION</scope>
</reference>
<reference evidence="3" key="2">
    <citation type="submission" date="2025-09" db="UniProtKB">
        <authorList>
            <consortium name="Ensembl"/>
        </authorList>
    </citation>
    <scope>IDENTIFICATION</scope>
</reference>
<feature type="domain" description="C-type lectin" evidence="2">
    <location>
        <begin position="39"/>
        <end position="158"/>
    </location>
</feature>
<feature type="signal peptide" evidence="1">
    <location>
        <begin position="1"/>
        <end position="20"/>
    </location>
</feature>
<dbReference type="OMA" id="HISTWCH"/>
<dbReference type="InterPro" id="IPR050111">
    <property type="entry name" value="C-type_lectin/snaclec_domain"/>
</dbReference>
<feature type="chain" id="PRO_5018536384" evidence="1">
    <location>
        <begin position="21"/>
        <end position="161"/>
    </location>
</feature>
<organism evidence="3 4">
    <name type="scientific">Kryptolebias marmoratus</name>
    <name type="common">Mangrove killifish</name>
    <name type="synonym">Rivulus marmoratus</name>
    <dbReference type="NCBI Taxonomy" id="37003"/>
    <lineage>
        <taxon>Eukaryota</taxon>
        <taxon>Metazoa</taxon>
        <taxon>Chordata</taxon>
        <taxon>Craniata</taxon>
        <taxon>Vertebrata</taxon>
        <taxon>Euteleostomi</taxon>
        <taxon>Actinopterygii</taxon>
        <taxon>Neopterygii</taxon>
        <taxon>Teleostei</taxon>
        <taxon>Neoteleostei</taxon>
        <taxon>Acanthomorphata</taxon>
        <taxon>Ovalentaria</taxon>
        <taxon>Atherinomorphae</taxon>
        <taxon>Cyprinodontiformes</taxon>
        <taxon>Rivulidae</taxon>
        <taxon>Kryptolebias</taxon>
    </lineage>
</organism>
<dbReference type="PROSITE" id="PS50041">
    <property type="entry name" value="C_TYPE_LECTIN_2"/>
    <property type="match status" value="1"/>
</dbReference>
<dbReference type="InterPro" id="IPR001304">
    <property type="entry name" value="C-type_lectin-like"/>
</dbReference>
<keyword evidence="4" id="KW-1185">Reference proteome</keyword>